<reference evidence="2" key="1">
    <citation type="journal article" date="2006" name="PLoS Biol.">
        <title>Macronuclear genome sequence of the ciliate Tetrahymena thermophila, a model eukaryote.</title>
        <authorList>
            <person name="Eisen J.A."/>
            <person name="Coyne R.S."/>
            <person name="Wu M."/>
            <person name="Wu D."/>
            <person name="Thiagarajan M."/>
            <person name="Wortman J.R."/>
            <person name="Badger J.H."/>
            <person name="Ren Q."/>
            <person name="Amedeo P."/>
            <person name="Jones K.M."/>
            <person name="Tallon L.J."/>
            <person name="Delcher A.L."/>
            <person name="Salzberg S.L."/>
            <person name="Silva J.C."/>
            <person name="Haas B.J."/>
            <person name="Majoros W.H."/>
            <person name="Farzad M."/>
            <person name="Carlton J.M."/>
            <person name="Smith R.K. Jr."/>
            <person name="Garg J."/>
            <person name="Pearlman R.E."/>
            <person name="Karrer K.M."/>
            <person name="Sun L."/>
            <person name="Manning G."/>
            <person name="Elde N.C."/>
            <person name="Turkewitz A.P."/>
            <person name="Asai D.J."/>
            <person name="Wilkes D.E."/>
            <person name="Wang Y."/>
            <person name="Cai H."/>
            <person name="Collins K."/>
            <person name="Stewart B.A."/>
            <person name="Lee S.R."/>
            <person name="Wilamowska K."/>
            <person name="Weinberg Z."/>
            <person name="Ruzzo W.L."/>
            <person name="Wloga D."/>
            <person name="Gaertig J."/>
            <person name="Frankel J."/>
            <person name="Tsao C.-C."/>
            <person name="Gorovsky M.A."/>
            <person name="Keeling P.J."/>
            <person name="Waller R.F."/>
            <person name="Patron N.J."/>
            <person name="Cherry J.M."/>
            <person name="Stover N.A."/>
            <person name="Krieger C.J."/>
            <person name="del Toro C."/>
            <person name="Ryder H.F."/>
            <person name="Williamson S.C."/>
            <person name="Barbeau R.A."/>
            <person name="Hamilton E.P."/>
            <person name="Orias E."/>
        </authorList>
    </citation>
    <scope>NUCLEOTIDE SEQUENCE [LARGE SCALE GENOMIC DNA]</scope>
    <source>
        <strain evidence="2">SB210</strain>
    </source>
</reference>
<keyword evidence="2" id="KW-1185">Reference proteome</keyword>
<protein>
    <submittedName>
        <fullName evidence="1">Uncharacterized protein</fullName>
    </submittedName>
</protein>
<dbReference type="Proteomes" id="UP000009168">
    <property type="component" value="Unassembled WGS sequence"/>
</dbReference>
<name>Q24HR0_TETTS</name>
<organism evidence="1 2">
    <name type="scientific">Tetrahymena thermophila (strain SB210)</name>
    <dbReference type="NCBI Taxonomy" id="312017"/>
    <lineage>
        <taxon>Eukaryota</taxon>
        <taxon>Sar</taxon>
        <taxon>Alveolata</taxon>
        <taxon>Ciliophora</taxon>
        <taxon>Intramacronucleata</taxon>
        <taxon>Oligohymenophorea</taxon>
        <taxon>Hymenostomatida</taxon>
        <taxon>Tetrahymenina</taxon>
        <taxon>Tetrahymenidae</taxon>
        <taxon>Tetrahymena</taxon>
    </lineage>
</organism>
<sequence>MNQLINKQIDKGQLQFIKESQQFKKLRPKISYLVEQLPIKLSQVKYRSKYLTTQNGLIFQQISDIQNKNFSLK</sequence>
<evidence type="ECO:0000313" key="2">
    <source>
        <dbReference type="Proteomes" id="UP000009168"/>
    </source>
</evidence>
<dbReference type="GeneID" id="7824937"/>
<accession>Q24HR0</accession>
<evidence type="ECO:0000313" key="1">
    <source>
        <dbReference type="EMBL" id="EAS07303.1"/>
    </source>
</evidence>
<dbReference type="HOGENOM" id="CLU_2710310_0_0_1"/>
<gene>
    <name evidence="1" type="ORF">TTHERM_01339570</name>
</gene>
<dbReference type="AlphaFoldDB" id="Q24HR0"/>
<proteinExistence type="predicted"/>
<dbReference type="EMBL" id="GG662235">
    <property type="protein sequence ID" value="EAS07303.1"/>
    <property type="molecule type" value="Genomic_DNA"/>
</dbReference>
<dbReference type="InParanoid" id="Q24HR0"/>
<dbReference type="RefSeq" id="XP_001027545.1">
    <property type="nucleotide sequence ID" value="XM_001027545.1"/>
</dbReference>
<dbReference type="KEGG" id="tet:TTHERM_01339570"/>